<dbReference type="Proteomes" id="UP000230553">
    <property type="component" value="Unassembled WGS sequence"/>
</dbReference>
<comment type="caution">
    <text evidence="1">The sequence shown here is derived from an EMBL/GenBank/DDBJ whole genome shotgun (WGS) entry which is preliminary data.</text>
</comment>
<gene>
    <name evidence="1" type="ORF">COY31_02750</name>
</gene>
<dbReference type="AlphaFoldDB" id="A0A2M7TEZ4"/>
<name>A0A2M7TEZ4_9BACT</name>
<reference evidence="2" key="1">
    <citation type="submission" date="2017-09" db="EMBL/GenBank/DDBJ databases">
        <title>Depth-based differentiation of microbial function through sediment-hosted aquifers and enrichment of novel symbionts in the deep terrestrial subsurface.</title>
        <authorList>
            <person name="Probst A.J."/>
            <person name="Ladd B."/>
            <person name="Jarett J.K."/>
            <person name="Geller-Mcgrath D.E."/>
            <person name="Sieber C.M.K."/>
            <person name="Emerson J.B."/>
            <person name="Anantharaman K."/>
            <person name="Thomas B.C."/>
            <person name="Malmstrom R."/>
            <person name="Stieglmeier M."/>
            <person name="Klingl A."/>
            <person name="Woyke T."/>
            <person name="Ryan C.M."/>
            <person name="Banfield J.F."/>
        </authorList>
    </citation>
    <scope>NUCLEOTIDE SEQUENCE [LARGE SCALE GENOMIC DNA]</scope>
</reference>
<organism evidence="1 2">
    <name type="scientific">Candidatus Wolfebacteria bacterium CG_4_10_14_0_2_um_filter_39_18</name>
    <dbReference type="NCBI Taxonomy" id="1975061"/>
    <lineage>
        <taxon>Bacteria</taxon>
        <taxon>Candidatus Wolfeibacteriota</taxon>
    </lineage>
</organism>
<dbReference type="EMBL" id="PFNM01000053">
    <property type="protein sequence ID" value="PIZ44340.1"/>
    <property type="molecule type" value="Genomic_DNA"/>
</dbReference>
<proteinExistence type="predicted"/>
<evidence type="ECO:0000313" key="1">
    <source>
        <dbReference type="EMBL" id="PIZ44340.1"/>
    </source>
</evidence>
<protein>
    <submittedName>
        <fullName evidence="1">Uncharacterized protein</fullName>
    </submittedName>
</protein>
<accession>A0A2M7TEZ4</accession>
<evidence type="ECO:0000313" key="2">
    <source>
        <dbReference type="Proteomes" id="UP000230553"/>
    </source>
</evidence>
<sequence length="96" mass="11752">MESIKIKNIKLRKPRVYTKEQELADTIFFYFKKQIKFAAIMNFIKRKGCQAIYEIWNEVRQSKPKNEASLFLWRVKNERVIYKDDKQSSKNNHHRK</sequence>